<dbReference type="Proteomes" id="UP000270094">
    <property type="component" value="Unassembled WGS sequence"/>
</dbReference>
<keyword evidence="2" id="KW-1185">Reference proteome</keyword>
<dbReference type="EMBL" id="UYYB01020220">
    <property type="protein sequence ID" value="VDM71393.1"/>
    <property type="molecule type" value="Genomic_DNA"/>
</dbReference>
<protein>
    <submittedName>
        <fullName evidence="1">Uncharacterized protein</fullName>
    </submittedName>
</protein>
<dbReference type="OrthoDB" id="5837419at2759"/>
<name>A0A3P7IU46_STRVU</name>
<evidence type="ECO:0000313" key="1">
    <source>
        <dbReference type="EMBL" id="VDM71393.1"/>
    </source>
</evidence>
<reference evidence="1 2" key="1">
    <citation type="submission" date="2018-11" db="EMBL/GenBank/DDBJ databases">
        <authorList>
            <consortium name="Pathogen Informatics"/>
        </authorList>
    </citation>
    <scope>NUCLEOTIDE SEQUENCE [LARGE SCALE GENOMIC DNA]</scope>
</reference>
<evidence type="ECO:0000313" key="2">
    <source>
        <dbReference type="Proteomes" id="UP000270094"/>
    </source>
</evidence>
<dbReference type="AlphaFoldDB" id="A0A3P7IU46"/>
<accession>A0A3P7IU46</accession>
<organism evidence="1 2">
    <name type="scientific">Strongylus vulgaris</name>
    <name type="common">Blood worm</name>
    <dbReference type="NCBI Taxonomy" id="40348"/>
    <lineage>
        <taxon>Eukaryota</taxon>
        <taxon>Metazoa</taxon>
        <taxon>Ecdysozoa</taxon>
        <taxon>Nematoda</taxon>
        <taxon>Chromadorea</taxon>
        <taxon>Rhabditida</taxon>
        <taxon>Rhabditina</taxon>
        <taxon>Rhabditomorpha</taxon>
        <taxon>Strongyloidea</taxon>
        <taxon>Strongylidae</taxon>
        <taxon>Strongylus</taxon>
    </lineage>
</organism>
<gene>
    <name evidence="1" type="ORF">SVUK_LOCUS6391</name>
</gene>
<proteinExistence type="predicted"/>
<sequence length="59" mass="6651">MNLSQTFVVQRLGTVLFPLDEGAERFAVVLYHDKAEQFGPANFIIHSIDIRSANDEILC</sequence>